<dbReference type="SMART" id="SM00650">
    <property type="entry name" value="rADc"/>
    <property type="match status" value="1"/>
</dbReference>
<evidence type="ECO:0000256" key="3">
    <source>
        <dbReference type="ARBA" id="ARBA00022691"/>
    </source>
</evidence>
<keyword evidence="2 5" id="KW-0808">Transferase</keyword>
<dbReference type="EMBL" id="LHPF02000045">
    <property type="protein sequence ID" value="PSC67903.1"/>
    <property type="molecule type" value="Genomic_DNA"/>
</dbReference>
<dbReference type="InterPro" id="IPR001737">
    <property type="entry name" value="KsgA/Erm"/>
</dbReference>
<dbReference type="InterPro" id="IPR020596">
    <property type="entry name" value="rRNA_Ade_Mease_Trfase_CS"/>
</dbReference>
<keyword evidence="6" id="KW-0698">rRNA processing</keyword>
<evidence type="ECO:0000259" key="8">
    <source>
        <dbReference type="SMART" id="SM00650"/>
    </source>
</evidence>
<gene>
    <name evidence="9" type="ORF">C2E20_8475</name>
</gene>
<name>A0A2P6V1E7_9CHLO</name>
<feature type="compositionally biased region" description="Low complexity" evidence="7">
    <location>
        <begin position="416"/>
        <end position="429"/>
    </location>
</feature>
<dbReference type="PROSITE" id="PS51689">
    <property type="entry name" value="SAM_RNA_A_N6_MT"/>
    <property type="match status" value="1"/>
</dbReference>
<feature type="binding site" evidence="5">
    <location>
        <position position="84"/>
    </location>
    <ligand>
        <name>S-adenosyl-L-methionine</name>
        <dbReference type="ChEBI" id="CHEBI:59789"/>
    </ligand>
</feature>
<dbReference type="GO" id="GO:0000179">
    <property type="term" value="F:rRNA (adenine-N6,N6-)-dimethyltransferase activity"/>
    <property type="evidence" value="ECO:0007669"/>
    <property type="project" value="UniProtKB-UniRule"/>
</dbReference>
<dbReference type="Proteomes" id="UP000239649">
    <property type="component" value="Unassembled WGS sequence"/>
</dbReference>
<feature type="region of interest" description="Disordered" evidence="7">
    <location>
        <begin position="406"/>
        <end position="429"/>
    </location>
</feature>
<dbReference type="InterPro" id="IPR020598">
    <property type="entry name" value="rRNA_Ade_methylase_Trfase_N"/>
</dbReference>
<evidence type="ECO:0000256" key="1">
    <source>
        <dbReference type="ARBA" id="ARBA00022603"/>
    </source>
</evidence>
<evidence type="ECO:0000256" key="5">
    <source>
        <dbReference type="PROSITE-ProRule" id="PRU01026"/>
    </source>
</evidence>
<keyword evidence="10" id="KW-1185">Reference proteome</keyword>
<keyword evidence="4 5" id="KW-0694">RNA-binding</keyword>
<dbReference type="EC" id="2.1.1.-" evidence="6"/>
<feature type="binding site" evidence="5">
    <location>
        <position position="157"/>
    </location>
    <ligand>
        <name>S-adenosyl-L-methionine</name>
        <dbReference type="ChEBI" id="CHEBI:59789"/>
    </ligand>
</feature>
<feature type="binding site" evidence="5">
    <location>
        <position position="111"/>
    </location>
    <ligand>
        <name>S-adenosyl-L-methionine</name>
        <dbReference type="ChEBI" id="CHEBI:59789"/>
    </ligand>
</feature>
<feature type="domain" description="Ribosomal RNA adenine methylase transferase N-terminal" evidence="8">
    <location>
        <begin position="91"/>
        <end position="333"/>
    </location>
</feature>
<proteinExistence type="inferred from homology"/>
<accession>A0A2P6V1E7</accession>
<feature type="compositionally biased region" description="Pro residues" evidence="7">
    <location>
        <begin position="45"/>
        <end position="54"/>
    </location>
</feature>
<feature type="binding site" evidence="5">
    <location>
        <position position="86"/>
    </location>
    <ligand>
        <name>S-adenosyl-L-methionine</name>
        <dbReference type="ChEBI" id="CHEBI:59789"/>
    </ligand>
</feature>
<dbReference type="SUPFAM" id="SSF53335">
    <property type="entry name" value="S-adenosyl-L-methionine-dependent methyltransferases"/>
    <property type="match status" value="1"/>
</dbReference>
<dbReference type="PROSITE" id="PS01131">
    <property type="entry name" value="RRNA_A_DIMETH"/>
    <property type="match status" value="1"/>
</dbReference>
<dbReference type="InterPro" id="IPR029063">
    <property type="entry name" value="SAM-dependent_MTases_sf"/>
</dbReference>
<feature type="binding site" evidence="5">
    <location>
        <position position="132"/>
    </location>
    <ligand>
        <name>S-adenosyl-L-methionine</name>
        <dbReference type="ChEBI" id="CHEBI:59789"/>
    </ligand>
</feature>
<dbReference type="Gene3D" id="3.40.50.150">
    <property type="entry name" value="Vaccinia Virus protein VP39"/>
    <property type="match status" value="1"/>
</dbReference>
<dbReference type="STRING" id="554055.A0A2P6V1E7"/>
<feature type="compositionally biased region" description="Gly residues" evidence="7">
    <location>
        <begin position="406"/>
        <end position="415"/>
    </location>
</feature>
<feature type="region of interest" description="Disordered" evidence="7">
    <location>
        <begin position="24"/>
        <end position="57"/>
    </location>
</feature>
<evidence type="ECO:0000256" key="6">
    <source>
        <dbReference type="RuleBase" id="RU362106"/>
    </source>
</evidence>
<comment type="caution">
    <text evidence="9">The sequence shown here is derived from an EMBL/GenBank/DDBJ whole genome shotgun (WGS) entry which is preliminary data.</text>
</comment>
<dbReference type="Pfam" id="PF00398">
    <property type="entry name" value="RrnaAD"/>
    <property type="match status" value="1"/>
</dbReference>
<comment type="similarity">
    <text evidence="5 6">Belongs to the class I-like SAM-binding methyltransferase superfamily. rRNA adenine N(6)-methyltransferase family.</text>
</comment>
<evidence type="ECO:0000256" key="7">
    <source>
        <dbReference type="SAM" id="MobiDB-lite"/>
    </source>
</evidence>
<dbReference type="Gene3D" id="1.10.8.100">
    <property type="entry name" value="Ribosomal RNA adenine dimethylase-like, domain 2"/>
    <property type="match status" value="1"/>
</dbReference>
<evidence type="ECO:0000256" key="2">
    <source>
        <dbReference type="ARBA" id="ARBA00022679"/>
    </source>
</evidence>
<feature type="binding site" evidence="5">
    <location>
        <position position="247"/>
    </location>
    <ligand>
        <name>S-adenosyl-L-methionine</name>
        <dbReference type="ChEBI" id="CHEBI:59789"/>
    </ligand>
</feature>
<dbReference type="PANTHER" id="PTHR11727:SF27">
    <property type="entry name" value="RIBOSOMAL RNA SMALL SUBUNIT METHYLTRANSFERASE, CHLOROPLASTIC"/>
    <property type="match status" value="1"/>
</dbReference>
<keyword evidence="1 5" id="KW-0489">Methyltransferase</keyword>
<sequence>MSALAGAQVAPRLTVCLGVRATRPRRLQATADATGSGETRAEPNPRSPPPPPPAVGWLWDKKSGDTARRLAEQKLRPKKSLGQNFMLDDSVLAAIVEAAGIEPGDLVLEIGPGTGNLTRHLLVAGALVTAVEKDYALSDQLEAEFAQVPELRLVCGDILRQDLGALLEGMRRHPAELAAAQAAAAAQRQLAAAGAGGAAASGEVAQHAAAASTAAGQQQPGEQQQAGQQQAEQARPAARRKVKVVANLPYYITKDCLLCMLPTGADIEAVYFMLQDEVGVRLTQEDPGASDWRAMNLLTQYYSQPRYLFQIDRKKYLPAPKVHGAAVAFDLLPPEARLHVPSEAEFLKLVKKAFSQRRKVVRNALRPMHEPGEVAAALQAAGLPTETRAQDLTLQQFATLAWALAKGGGSGGSDGSDGSSGSSGCAVDK</sequence>
<dbReference type="PANTHER" id="PTHR11727">
    <property type="entry name" value="DIMETHYLADENOSINE TRANSFERASE"/>
    <property type="match status" value="1"/>
</dbReference>
<evidence type="ECO:0000313" key="9">
    <source>
        <dbReference type="EMBL" id="PSC67903.1"/>
    </source>
</evidence>
<evidence type="ECO:0000256" key="4">
    <source>
        <dbReference type="ARBA" id="ARBA00022884"/>
    </source>
</evidence>
<feature type="region of interest" description="Disordered" evidence="7">
    <location>
        <begin position="210"/>
        <end position="235"/>
    </location>
</feature>
<dbReference type="InterPro" id="IPR023165">
    <property type="entry name" value="rRNA_Ade_diMease-like_C"/>
</dbReference>
<dbReference type="OrthoDB" id="74991at2759"/>
<dbReference type="AlphaFoldDB" id="A0A2P6V1E7"/>
<organism evidence="9 10">
    <name type="scientific">Micractinium conductrix</name>
    <dbReference type="NCBI Taxonomy" id="554055"/>
    <lineage>
        <taxon>Eukaryota</taxon>
        <taxon>Viridiplantae</taxon>
        <taxon>Chlorophyta</taxon>
        <taxon>core chlorophytes</taxon>
        <taxon>Trebouxiophyceae</taxon>
        <taxon>Chlorellales</taxon>
        <taxon>Chlorellaceae</taxon>
        <taxon>Chlorella clade</taxon>
        <taxon>Micractinium</taxon>
    </lineage>
</organism>
<keyword evidence="3 5" id="KW-0949">S-adenosyl-L-methionine</keyword>
<protein>
    <recommendedName>
        <fullName evidence="6">rRNA adenine N(6)-methyltransferase</fullName>
        <ecNumber evidence="6">2.1.1.-</ecNumber>
    </recommendedName>
</protein>
<dbReference type="GO" id="GO:0003723">
    <property type="term" value="F:RNA binding"/>
    <property type="evidence" value="ECO:0007669"/>
    <property type="project" value="UniProtKB-UniRule"/>
</dbReference>
<reference evidence="9 10" key="1">
    <citation type="journal article" date="2018" name="Plant J.">
        <title>Genome sequences of Chlorella sorokiniana UTEX 1602 and Micractinium conductrix SAG 241.80: implications to maltose excretion by a green alga.</title>
        <authorList>
            <person name="Arriola M.B."/>
            <person name="Velmurugan N."/>
            <person name="Zhang Y."/>
            <person name="Plunkett M.H."/>
            <person name="Hondzo H."/>
            <person name="Barney B.M."/>
        </authorList>
    </citation>
    <scope>NUCLEOTIDE SEQUENCE [LARGE SCALE GENOMIC DNA]</scope>
    <source>
        <strain evidence="9 10">SAG 241.80</strain>
    </source>
</reference>
<evidence type="ECO:0000313" key="10">
    <source>
        <dbReference type="Proteomes" id="UP000239649"/>
    </source>
</evidence>